<comment type="catalytic activity">
    <reaction evidence="14">
        <text>a ganglioside GM1b (d18:1(4E)) + CMP-N-acetyl-beta-neuraminate = a ganglioside GD1alpha (d18:1(4E)) + CMP + H(+)</text>
        <dbReference type="Rhea" id="RHEA:41968"/>
        <dbReference type="ChEBI" id="CHEBI:15378"/>
        <dbReference type="ChEBI" id="CHEBI:57812"/>
        <dbReference type="ChEBI" id="CHEBI:60377"/>
        <dbReference type="ChEBI" id="CHEBI:78568"/>
        <dbReference type="ChEBI" id="CHEBI:78569"/>
    </reaction>
    <physiologicalReaction direction="left-to-right" evidence="14">
        <dbReference type="Rhea" id="RHEA:41969"/>
    </physiologicalReaction>
</comment>
<evidence type="ECO:0000256" key="16">
    <source>
        <dbReference type="SAM" id="Phobius"/>
    </source>
</evidence>
<evidence type="ECO:0000256" key="8">
    <source>
        <dbReference type="ARBA" id="ARBA00022989"/>
    </source>
</evidence>
<evidence type="ECO:0000256" key="1">
    <source>
        <dbReference type="ARBA" id="ARBA00004323"/>
    </source>
</evidence>
<keyword evidence="11 16" id="KW-0472">Membrane</keyword>
<evidence type="ECO:0000256" key="4">
    <source>
        <dbReference type="ARBA" id="ARBA00022679"/>
    </source>
</evidence>
<evidence type="ECO:0000256" key="9">
    <source>
        <dbReference type="ARBA" id="ARBA00023034"/>
    </source>
</evidence>
<evidence type="ECO:0000256" key="13">
    <source>
        <dbReference type="ARBA" id="ARBA00023180"/>
    </source>
</evidence>
<comment type="subcellular location">
    <subcellularLocation>
        <location evidence="1">Golgi apparatus membrane</location>
        <topology evidence="1">Single-pass type II membrane protein</topology>
    </subcellularLocation>
</comment>
<proteinExistence type="inferred from homology"/>
<dbReference type="AlphaFoldDB" id="A0A9Q1H9X4"/>
<evidence type="ECO:0000256" key="3">
    <source>
        <dbReference type="ARBA" id="ARBA00022676"/>
    </source>
</evidence>
<accession>A0A9Q1H9X4</accession>
<dbReference type="PANTHER" id="PTHR45906">
    <property type="entry name" value="ALPHA-N-ACETYL-NEURAMINYL-2,3-BETA-GALACTOSYL-1, 3-N-ACETYL-GALACTOSAMINIDE ALPHA-2,6-SIALYLTRANSFERASE-LIKE"/>
    <property type="match status" value="1"/>
</dbReference>
<dbReference type="PANTHER" id="PTHR45906:SF1">
    <property type="entry name" value="ALPHA-N-ACETYL-NEURAMINYL-2,3-BETA-GALACTOSYL-1, 3-N-ACETYL-GALACTOSAMINIDE ALPHA-2,6-SIALYLTRANSFERASE-LIKE"/>
    <property type="match status" value="1"/>
</dbReference>
<keyword evidence="7" id="KW-0730">Sialic acid</keyword>
<evidence type="ECO:0008006" key="19">
    <source>
        <dbReference type="Google" id="ProtNLM"/>
    </source>
</evidence>
<evidence type="ECO:0000256" key="11">
    <source>
        <dbReference type="ARBA" id="ARBA00023136"/>
    </source>
</evidence>
<dbReference type="OrthoDB" id="10264956at2759"/>
<dbReference type="GO" id="GO:0001574">
    <property type="term" value="P:ganglioside biosynthetic process"/>
    <property type="evidence" value="ECO:0007669"/>
    <property type="project" value="TreeGrafter"/>
</dbReference>
<dbReference type="Proteomes" id="UP001152320">
    <property type="component" value="Chromosome 7"/>
</dbReference>
<evidence type="ECO:0000256" key="14">
    <source>
        <dbReference type="ARBA" id="ARBA00043744"/>
    </source>
</evidence>
<evidence type="ECO:0000313" key="18">
    <source>
        <dbReference type="Proteomes" id="UP001152320"/>
    </source>
</evidence>
<evidence type="ECO:0000256" key="10">
    <source>
        <dbReference type="ARBA" id="ARBA00023098"/>
    </source>
</evidence>
<evidence type="ECO:0000256" key="7">
    <source>
        <dbReference type="ARBA" id="ARBA00022981"/>
    </source>
</evidence>
<evidence type="ECO:0000313" key="17">
    <source>
        <dbReference type="EMBL" id="KAJ8038414.1"/>
    </source>
</evidence>
<feature type="compositionally biased region" description="Polar residues" evidence="15">
    <location>
        <begin position="1"/>
        <end position="14"/>
    </location>
</feature>
<evidence type="ECO:0000256" key="5">
    <source>
        <dbReference type="ARBA" id="ARBA00022692"/>
    </source>
</evidence>
<dbReference type="InterPro" id="IPR001675">
    <property type="entry name" value="Glyco_trans_29"/>
</dbReference>
<organism evidence="17 18">
    <name type="scientific">Holothuria leucospilota</name>
    <name type="common">Black long sea cucumber</name>
    <name type="synonym">Mertensiothuria leucospilota</name>
    <dbReference type="NCBI Taxonomy" id="206669"/>
    <lineage>
        <taxon>Eukaryota</taxon>
        <taxon>Metazoa</taxon>
        <taxon>Echinodermata</taxon>
        <taxon>Eleutherozoa</taxon>
        <taxon>Echinozoa</taxon>
        <taxon>Holothuroidea</taxon>
        <taxon>Aspidochirotacea</taxon>
        <taxon>Aspidochirotida</taxon>
        <taxon>Holothuriidae</taxon>
        <taxon>Holothuria</taxon>
    </lineage>
</organism>
<comment type="similarity">
    <text evidence="2">Belongs to the glycosyltransferase 29 family.</text>
</comment>
<sequence length="533" mass="60218">MKVWTTNKSPLQQHRSPEQDSDCRSLLGKLGIMRLYNVVSTAFSFSVGCFLMFLLYVHFTSQNVHIHMSSHAVGSHQSQEHRKIAKNFAKNLNDSIRRMDFDPEYTLRNLSKGKDDEMDLNVQVADEDDEGQSPLFLDVMKIARLTGKRKGLPDASDPHDLSGYVSILHPDQIQLDLRCNTCSLVSSSGHLLHSKLGTAIDSADCVFRMNDAPSRGYSKDVGARTNLRMVGFQAIPKVLKKKGSLLLGSTRPRYLVMWGPQKELSSNGTGSGYNYLKALAMQLEKQGTECFMLSDKEMMFNDKIYEAETGQDSSSHILHSGAGPAIDADRSCVFRMNTAPTIHYEQDVGVRTTVRVLAHASVSGLFRSQNDLLGDPNATHFLVAWGPERYMKPGGSSYRRLKGLAGNHRKVGFYIASEEEMKYADSLFERETGRPRSKSGSWLTTGWFTMILARSVCSEIHVYGMVGENYCKHDLGKKHPYHYYNPHSQDECEYYQSMERAYHGGHRFMTEKAIFASWAKLSPKIYFHQPEWD</sequence>
<keyword evidence="6" id="KW-0735">Signal-anchor</keyword>
<dbReference type="EMBL" id="JAIZAY010000007">
    <property type="protein sequence ID" value="KAJ8038414.1"/>
    <property type="molecule type" value="Genomic_DNA"/>
</dbReference>
<keyword evidence="10" id="KW-0443">Lipid metabolism</keyword>
<evidence type="ECO:0000256" key="2">
    <source>
        <dbReference type="ARBA" id="ARBA00006003"/>
    </source>
</evidence>
<keyword evidence="18" id="KW-1185">Reference proteome</keyword>
<dbReference type="GO" id="GO:0000139">
    <property type="term" value="C:Golgi membrane"/>
    <property type="evidence" value="ECO:0007669"/>
    <property type="project" value="UniProtKB-SubCell"/>
</dbReference>
<evidence type="ECO:0000256" key="12">
    <source>
        <dbReference type="ARBA" id="ARBA00023157"/>
    </source>
</evidence>
<feature type="transmembrane region" description="Helical" evidence="16">
    <location>
        <begin position="35"/>
        <end position="59"/>
    </location>
</feature>
<keyword evidence="5 16" id="KW-0812">Transmembrane</keyword>
<keyword evidence="12" id="KW-1015">Disulfide bond</keyword>
<comment type="caution">
    <text evidence="17">The sequence shown here is derived from an EMBL/GenBank/DDBJ whole genome shotgun (WGS) entry which is preliminary data.</text>
</comment>
<evidence type="ECO:0000256" key="6">
    <source>
        <dbReference type="ARBA" id="ARBA00022968"/>
    </source>
</evidence>
<dbReference type="Gene3D" id="3.90.1480.20">
    <property type="entry name" value="Glycosyl transferase family 29"/>
    <property type="match status" value="2"/>
</dbReference>
<dbReference type="GO" id="GO:0001665">
    <property type="term" value="F:alpha-N-acetylgalactosaminide alpha-2,6-sialyltransferase activity"/>
    <property type="evidence" value="ECO:0007669"/>
    <property type="project" value="TreeGrafter"/>
</dbReference>
<gene>
    <name evidence="17" type="ORF">HOLleu_15836</name>
</gene>
<reference evidence="17" key="1">
    <citation type="submission" date="2021-10" db="EMBL/GenBank/DDBJ databases">
        <title>Tropical sea cucumber genome reveals ecological adaptation and Cuvierian tubules defense mechanism.</title>
        <authorList>
            <person name="Chen T."/>
        </authorList>
    </citation>
    <scope>NUCLEOTIDE SEQUENCE</scope>
    <source>
        <strain evidence="17">Nanhai2018</strain>
        <tissue evidence="17">Muscle</tissue>
    </source>
</reference>
<protein>
    <recommendedName>
        <fullName evidence="19">Alpha-N-acetylgalactosaminide alpha-2,6-sialyltransferase 3</fullName>
    </recommendedName>
</protein>
<name>A0A9Q1H9X4_HOLLE</name>
<keyword evidence="4" id="KW-0808">Transferase</keyword>
<keyword evidence="3" id="KW-0328">Glycosyltransferase</keyword>
<keyword evidence="9" id="KW-0333">Golgi apparatus</keyword>
<dbReference type="Pfam" id="PF00777">
    <property type="entry name" value="Glyco_transf_29"/>
    <property type="match status" value="2"/>
</dbReference>
<evidence type="ECO:0000256" key="15">
    <source>
        <dbReference type="SAM" id="MobiDB-lite"/>
    </source>
</evidence>
<keyword evidence="8 16" id="KW-1133">Transmembrane helix</keyword>
<feature type="region of interest" description="Disordered" evidence="15">
    <location>
        <begin position="1"/>
        <end position="20"/>
    </location>
</feature>
<keyword evidence="13" id="KW-0325">Glycoprotein</keyword>
<dbReference type="InterPro" id="IPR038578">
    <property type="entry name" value="GT29-like_sf"/>
</dbReference>